<dbReference type="VEuPathDB" id="AmoebaDB:FDP41_006094"/>
<dbReference type="VEuPathDB" id="AmoebaDB:NF0094310"/>
<dbReference type="VEuPathDB" id="AmoebaDB:NfTy_078310"/>
<dbReference type="OrthoDB" id="10440673at2759"/>
<sequence length="384" mass="43858">MKNDDVHSRTNETPLCLFSCPSSIPSPLLQMNTFSPNVSPFLDHPFTCCLDEARESDYMLELVDCLAHAPFLPPHDWQYSKELERGGGVLSQEDHSSSSSCSSQQVVVAPNDYDAKKASILTEQEKEEVSPRALSVHSSSPHAALRVFTPTWLQHASLLEHIRQHPLQHVRDLEHSHLSRLLTYIHNKEKAFTCLKFDIFSAPNAQHREKINKAMSAVYLVSGKLFFPKKEYIRFSLKAIMDALSQKELTRRNSIWILVKNQFYFTTCEAKRANFPNCDNMLELNPDDTVSLRKEDSLNGFSSKVVSPTSAVFKFKHSSFQRYHPSLLLPSHPIEKTVLICKRLAKPTSHPTKKRKEHDIWFVLDKTSSLDMHAADFDEIPKDI</sequence>
<dbReference type="EMBL" id="VFQX01000051">
    <property type="protein sequence ID" value="KAF0974620.1"/>
    <property type="molecule type" value="Genomic_DNA"/>
</dbReference>
<dbReference type="VEuPathDB" id="AmoebaDB:NF0094300"/>
<comment type="caution">
    <text evidence="1">The sequence shown here is derived from an EMBL/GenBank/DDBJ whole genome shotgun (WGS) entry which is preliminary data.</text>
</comment>
<dbReference type="GeneID" id="68113312"/>
<dbReference type="AlphaFoldDB" id="A0A6A5BKT9"/>
<evidence type="ECO:0000313" key="1">
    <source>
        <dbReference type="EMBL" id="KAF0974620.1"/>
    </source>
</evidence>
<accession>A0A6A5BKT9</accession>
<keyword evidence="2" id="KW-1185">Reference proteome</keyword>
<dbReference type="RefSeq" id="XP_044559333.1">
    <property type="nucleotide sequence ID" value="XM_044709691.1"/>
</dbReference>
<dbReference type="Proteomes" id="UP000444721">
    <property type="component" value="Unassembled WGS sequence"/>
</dbReference>
<gene>
    <name evidence="1" type="ORF">FDP41_006094</name>
</gene>
<evidence type="ECO:0000313" key="2">
    <source>
        <dbReference type="Proteomes" id="UP000444721"/>
    </source>
</evidence>
<organism evidence="1 2">
    <name type="scientific">Naegleria fowleri</name>
    <name type="common">Brain eating amoeba</name>
    <dbReference type="NCBI Taxonomy" id="5763"/>
    <lineage>
        <taxon>Eukaryota</taxon>
        <taxon>Discoba</taxon>
        <taxon>Heterolobosea</taxon>
        <taxon>Tetramitia</taxon>
        <taxon>Eutetramitia</taxon>
        <taxon>Vahlkampfiidae</taxon>
        <taxon>Naegleria</taxon>
    </lineage>
</organism>
<proteinExistence type="predicted"/>
<protein>
    <submittedName>
        <fullName evidence="1">Uncharacterized protein</fullName>
    </submittedName>
</protein>
<reference evidence="1 2" key="1">
    <citation type="journal article" date="2019" name="Sci. Rep.">
        <title>Nanopore sequencing improves the draft genome of the human pathogenic amoeba Naegleria fowleri.</title>
        <authorList>
            <person name="Liechti N."/>
            <person name="Schurch N."/>
            <person name="Bruggmann R."/>
            <person name="Wittwer M."/>
        </authorList>
    </citation>
    <scope>NUCLEOTIDE SEQUENCE [LARGE SCALE GENOMIC DNA]</scope>
    <source>
        <strain evidence="1 2">ATCC 30894</strain>
    </source>
</reference>
<name>A0A6A5BKT9_NAEFO</name>